<organism evidence="1 2">
    <name type="scientific">Nakamurella aerolata</name>
    <dbReference type="NCBI Taxonomy" id="1656892"/>
    <lineage>
        <taxon>Bacteria</taxon>
        <taxon>Bacillati</taxon>
        <taxon>Actinomycetota</taxon>
        <taxon>Actinomycetes</taxon>
        <taxon>Nakamurellales</taxon>
        <taxon>Nakamurellaceae</taxon>
        <taxon>Nakamurella</taxon>
    </lineage>
</organism>
<proteinExistence type="predicted"/>
<protein>
    <submittedName>
        <fullName evidence="1">Uncharacterized protein</fullName>
    </submittedName>
</protein>
<reference evidence="1 2" key="1">
    <citation type="submission" date="2020-05" db="EMBL/GenBank/DDBJ databases">
        <title>Nakamurella sp. DB0629 isolated from air conditioner.</title>
        <authorList>
            <person name="Kim D.H."/>
            <person name="Kim D.-U."/>
        </authorList>
    </citation>
    <scope>NUCLEOTIDE SEQUENCE [LARGE SCALE GENOMIC DNA]</scope>
    <source>
        <strain evidence="1 2">DB0629</strain>
    </source>
</reference>
<sequence>MGRWQLLSEQDYRAGQEAGNGMDQVLTQIGASFSSKTPIAKQLGDWFVKTQKAALSSTNVDLSIERGLAVEDPAGYRDGSVTQLMMVTSVKVGGADKAKVLEIKKQDFANEAKKDGGRTSTQGKVSCQVTAAGLAHGCLIADGSGWLETELIPNAGVTKKDADDMVKALAALAPR</sequence>
<dbReference type="Proteomes" id="UP000562984">
    <property type="component" value="Unassembled WGS sequence"/>
</dbReference>
<dbReference type="RefSeq" id="WP_171199573.1">
    <property type="nucleotide sequence ID" value="NZ_JABEND010000004.1"/>
</dbReference>
<accession>A0A849A4G2</accession>
<name>A0A849A4G2_9ACTN</name>
<comment type="caution">
    <text evidence="1">The sequence shown here is derived from an EMBL/GenBank/DDBJ whole genome shotgun (WGS) entry which is preliminary data.</text>
</comment>
<gene>
    <name evidence="1" type="ORF">HKD39_09205</name>
</gene>
<evidence type="ECO:0000313" key="1">
    <source>
        <dbReference type="EMBL" id="NNG35884.1"/>
    </source>
</evidence>
<evidence type="ECO:0000313" key="2">
    <source>
        <dbReference type="Proteomes" id="UP000562984"/>
    </source>
</evidence>
<dbReference type="AlphaFoldDB" id="A0A849A4G2"/>
<dbReference type="EMBL" id="JABEND010000004">
    <property type="protein sequence ID" value="NNG35884.1"/>
    <property type="molecule type" value="Genomic_DNA"/>
</dbReference>
<keyword evidence="2" id="KW-1185">Reference proteome</keyword>